<dbReference type="PANTHER" id="PTHR33803:SF3">
    <property type="entry name" value="BLL1974 PROTEIN"/>
    <property type="match status" value="1"/>
</dbReference>
<gene>
    <name evidence="3" type="ORF">I7X43_03385</name>
</gene>
<dbReference type="GO" id="GO:0003677">
    <property type="term" value="F:DNA binding"/>
    <property type="evidence" value="ECO:0007669"/>
    <property type="project" value="InterPro"/>
</dbReference>
<dbReference type="InterPro" id="IPR002559">
    <property type="entry name" value="Transposase_11"/>
</dbReference>
<comment type="caution">
    <text evidence="3">The sequence shown here is derived from an EMBL/GenBank/DDBJ whole genome shotgun (WGS) entry which is preliminary data.</text>
</comment>
<organism evidence="3 4">
    <name type="scientific">Inhella gelatinilytica</name>
    <dbReference type="NCBI Taxonomy" id="2795030"/>
    <lineage>
        <taxon>Bacteria</taxon>
        <taxon>Pseudomonadati</taxon>
        <taxon>Pseudomonadota</taxon>
        <taxon>Betaproteobacteria</taxon>
        <taxon>Burkholderiales</taxon>
        <taxon>Sphaerotilaceae</taxon>
        <taxon>Inhella</taxon>
    </lineage>
</organism>
<dbReference type="RefSeq" id="WP_198099478.1">
    <property type="nucleotide sequence ID" value="NZ_JAEDAL010000001.1"/>
</dbReference>
<evidence type="ECO:0000259" key="2">
    <source>
        <dbReference type="Pfam" id="PF05598"/>
    </source>
</evidence>
<evidence type="ECO:0000313" key="4">
    <source>
        <dbReference type="Proteomes" id="UP000620139"/>
    </source>
</evidence>
<reference evidence="3" key="1">
    <citation type="submission" date="2020-12" db="EMBL/GenBank/DDBJ databases">
        <title>The genome sequence of Inhella sp. 4Y17.</title>
        <authorList>
            <person name="Liu Y."/>
        </authorList>
    </citation>
    <scope>NUCLEOTIDE SEQUENCE</scope>
    <source>
        <strain evidence="3">4Y10</strain>
    </source>
</reference>
<dbReference type="NCBIfam" id="NF033578">
    <property type="entry name" value="transpos_IS5_1"/>
    <property type="match status" value="1"/>
</dbReference>
<proteinExistence type="predicted"/>
<evidence type="ECO:0000313" key="3">
    <source>
        <dbReference type="EMBL" id="MBH9551885.1"/>
    </source>
</evidence>
<dbReference type="Pfam" id="PF01609">
    <property type="entry name" value="DDE_Tnp_1"/>
    <property type="match status" value="1"/>
</dbReference>
<name>A0A931ND55_9BURK</name>
<dbReference type="PANTHER" id="PTHR33803">
    <property type="entry name" value="IS1478 TRANSPOSASE"/>
    <property type="match status" value="1"/>
</dbReference>
<keyword evidence="4" id="KW-1185">Reference proteome</keyword>
<evidence type="ECO:0000259" key="1">
    <source>
        <dbReference type="Pfam" id="PF01609"/>
    </source>
</evidence>
<protein>
    <submittedName>
        <fullName evidence="3">IS5 family transposase</fullName>
    </submittedName>
</protein>
<dbReference type="AlphaFoldDB" id="A0A931ND55"/>
<dbReference type="GO" id="GO:0006313">
    <property type="term" value="P:DNA transposition"/>
    <property type="evidence" value="ECO:0007669"/>
    <property type="project" value="InterPro"/>
</dbReference>
<sequence length="448" mass="50209">MRAKPAANANDHDLFRLELVNLIDQRHELVRLGGLIDWHAFETQWGPQFAGTTGRPALPTRLMAALLYLKHVYAISDEGLVERWCENPYWQHFSGERYFQHELPCDASSLTRWRVRIGEEGCEWLLAQSIAAAGKAGVLRRNSLATVVIDTTVQDKAIAHPTDSRLLNRAREQLVRAAQADGLPLRQSYTRVGKAAELQAGRYAHAKRFRRMRGQVKKLRTLLGRVIRDVQRKGGEMSTALQAKLATAQRLHAQRRDSKNKLYALHAPEVECIAKGKARTPYEFGVKVSLAVTAREGVVVGMRSMPGNPYDGHTAAEQIEQVEILTGERPKIVLADRGYKGAQIPGCRLLLAHTRKLPDKLKRLLKRRNAIEPTIGHMKNDGLLHRNWLKGSLGDAMHALLCGAGHNLRLILAHLRVLLLALFRQVLLAELLLSWRSTRHASVPMGAN</sequence>
<dbReference type="Proteomes" id="UP000620139">
    <property type="component" value="Unassembled WGS sequence"/>
</dbReference>
<feature type="domain" description="Transposase InsH N-terminal" evidence="2">
    <location>
        <begin position="19"/>
        <end position="116"/>
    </location>
</feature>
<dbReference type="InterPro" id="IPR047710">
    <property type="entry name" value="Transpos_IS5-like"/>
</dbReference>
<accession>A0A931ND55</accession>
<dbReference type="EMBL" id="JAEDAL010000001">
    <property type="protein sequence ID" value="MBH9551885.1"/>
    <property type="molecule type" value="Genomic_DNA"/>
</dbReference>
<feature type="domain" description="Transposase IS4-like" evidence="1">
    <location>
        <begin position="277"/>
        <end position="344"/>
    </location>
</feature>
<dbReference type="Pfam" id="PF05598">
    <property type="entry name" value="DUF772"/>
    <property type="match status" value="1"/>
</dbReference>
<dbReference type="InterPro" id="IPR008490">
    <property type="entry name" value="Transposase_InsH_N"/>
</dbReference>
<dbReference type="GO" id="GO:0004803">
    <property type="term" value="F:transposase activity"/>
    <property type="evidence" value="ECO:0007669"/>
    <property type="project" value="InterPro"/>
</dbReference>